<accession>A0ABZ1IZZ8</accession>
<protein>
    <submittedName>
        <fullName evidence="1">Uncharacterized protein</fullName>
    </submittedName>
</protein>
<evidence type="ECO:0000313" key="2">
    <source>
        <dbReference type="Proteomes" id="UP001622690"/>
    </source>
</evidence>
<gene>
    <name evidence="1" type="ORF">OHU27_16445</name>
</gene>
<evidence type="ECO:0000313" key="1">
    <source>
        <dbReference type="EMBL" id="WTO83929.1"/>
    </source>
</evidence>
<proteinExistence type="predicted"/>
<sequence>MTMVGLFWITTDEVYVGAPPGTDALGVRLTEKGVETDGAGDHRTWAWEDLRSATVEGALVRSASRRRLALAVEVVLTAAMGGTGDPEPMLLRLETAAGPEELGVYAAAAGAYEQEEFDLSQRLLARFVDGGASPRALMEWRRGAGDTAPKPSERQALLRKWLDG</sequence>
<organism evidence="1 2">
    <name type="scientific">Streptomyces nigra</name>
    <dbReference type="NCBI Taxonomy" id="1827580"/>
    <lineage>
        <taxon>Bacteria</taxon>
        <taxon>Bacillati</taxon>
        <taxon>Actinomycetota</taxon>
        <taxon>Actinomycetes</taxon>
        <taxon>Kitasatosporales</taxon>
        <taxon>Streptomycetaceae</taxon>
        <taxon>Streptomyces</taxon>
    </lineage>
</organism>
<dbReference type="RefSeq" id="WP_366899836.1">
    <property type="nucleotide sequence ID" value="NZ_CP108125.1"/>
</dbReference>
<reference evidence="1 2" key="1">
    <citation type="submission" date="2022-10" db="EMBL/GenBank/DDBJ databases">
        <title>The complete genomes of actinobacterial strains from the NBC collection.</title>
        <authorList>
            <person name="Joergensen T.S."/>
            <person name="Alvarez Arevalo M."/>
            <person name="Sterndorff E.B."/>
            <person name="Faurdal D."/>
            <person name="Vuksanovic O."/>
            <person name="Mourched A.-S."/>
            <person name="Charusanti P."/>
            <person name="Shaw S."/>
            <person name="Blin K."/>
            <person name="Weber T."/>
        </authorList>
    </citation>
    <scope>NUCLEOTIDE SEQUENCE [LARGE SCALE GENOMIC DNA]</scope>
    <source>
        <strain evidence="1 2">NBC_00206</strain>
    </source>
</reference>
<dbReference type="Proteomes" id="UP001622690">
    <property type="component" value="Chromosome"/>
</dbReference>
<dbReference type="EMBL" id="CP108125">
    <property type="protein sequence ID" value="WTO83929.1"/>
    <property type="molecule type" value="Genomic_DNA"/>
</dbReference>
<name>A0ABZ1IZZ8_9ACTN</name>
<keyword evidence="2" id="KW-1185">Reference proteome</keyword>